<gene>
    <name evidence="1" type="ORF">GTS_53600</name>
</gene>
<name>A0A4D4JIK9_9PSEU</name>
<dbReference type="Proteomes" id="UP000298860">
    <property type="component" value="Unassembled WGS sequence"/>
</dbReference>
<dbReference type="EMBL" id="BJFL01000053">
    <property type="protein sequence ID" value="GDY33727.1"/>
    <property type="molecule type" value="Genomic_DNA"/>
</dbReference>
<sequence>MAAGAAPLCVAALGGQSMEVGVVAVAEVPAAITGAAAPATMPTQRAATVKPRVIGFMTIVKLRSIGSRSA</sequence>
<proteinExistence type="predicted"/>
<evidence type="ECO:0000313" key="2">
    <source>
        <dbReference type="Proteomes" id="UP000298860"/>
    </source>
</evidence>
<keyword evidence="2" id="KW-1185">Reference proteome</keyword>
<protein>
    <submittedName>
        <fullName evidence="1">Uncharacterized protein</fullName>
    </submittedName>
</protein>
<dbReference type="AlphaFoldDB" id="A0A4D4JIK9"/>
<comment type="caution">
    <text evidence="1">The sequence shown here is derived from an EMBL/GenBank/DDBJ whole genome shotgun (WGS) entry which is preliminary data.</text>
</comment>
<accession>A0A4D4JIK9</accession>
<reference evidence="2" key="1">
    <citation type="submission" date="2019-04" db="EMBL/GenBank/DDBJ databases">
        <title>Draft genome sequence of Pseudonocardiaceae bacterium SL3-2-4.</title>
        <authorList>
            <person name="Ningsih F."/>
            <person name="Yokota A."/>
            <person name="Sakai Y."/>
            <person name="Nanatani K."/>
            <person name="Yabe S."/>
            <person name="Oetari A."/>
            <person name="Sjamsuridzal W."/>
        </authorList>
    </citation>
    <scope>NUCLEOTIDE SEQUENCE [LARGE SCALE GENOMIC DNA]</scope>
    <source>
        <strain evidence="2">SL3-2-4</strain>
    </source>
</reference>
<organism evidence="1 2">
    <name type="scientific">Gandjariella thermophila</name>
    <dbReference type="NCBI Taxonomy" id="1931992"/>
    <lineage>
        <taxon>Bacteria</taxon>
        <taxon>Bacillati</taxon>
        <taxon>Actinomycetota</taxon>
        <taxon>Actinomycetes</taxon>
        <taxon>Pseudonocardiales</taxon>
        <taxon>Pseudonocardiaceae</taxon>
        <taxon>Gandjariella</taxon>
    </lineage>
</organism>
<evidence type="ECO:0000313" key="1">
    <source>
        <dbReference type="EMBL" id="GDY33727.1"/>
    </source>
</evidence>